<gene>
    <name evidence="10" type="ORF">OFUS_LOCUS19630</name>
</gene>
<evidence type="ECO:0000256" key="7">
    <source>
        <dbReference type="ARBA" id="ARBA00023121"/>
    </source>
</evidence>
<comment type="subcellular location">
    <subcellularLocation>
        <location evidence="1">Endoplasmic reticulum membrane</location>
    </subcellularLocation>
</comment>
<evidence type="ECO:0000256" key="3">
    <source>
        <dbReference type="ARBA" id="ARBA00022692"/>
    </source>
</evidence>
<keyword evidence="3" id="KW-0812">Transmembrane</keyword>
<keyword evidence="7" id="KW-0446">Lipid-binding</keyword>
<keyword evidence="4" id="KW-0256">Endoplasmic reticulum</keyword>
<evidence type="ECO:0000256" key="5">
    <source>
        <dbReference type="ARBA" id="ARBA00022989"/>
    </source>
</evidence>
<dbReference type="Proteomes" id="UP000749559">
    <property type="component" value="Unassembled WGS sequence"/>
</dbReference>
<evidence type="ECO:0000256" key="1">
    <source>
        <dbReference type="ARBA" id="ARBA00004586"/>
    </source>
</evidence>
<dbReference type="EMBL" id="CAIIXF020000009">
    <property type="protein sequence ID" value="CAH1795034.1"/>
    <property type="molecule type" value="Genomic_DNA"/>
</dbReference>
<keyword evidence="6" id="KW-0445">Lipid transport</keyword>
<keyword evidence="5" id="KW-1133">Transmembrane helix</keyword>
<feature type="region of interest" description="Disordered" evidence="9">
    <location>
        <begin position="52"/>
        <end position="83"/>
    </location>
</feature>
<keyword evidence="2" id="KW-0813">Transport</keyword>
<dbReference type="InterPro" id="IPR031468">
    <property type="entry name" value="SMP_LBD"/>
</dbReference>
<organism evidence="10 11">
    <name type="scientific">Owenia fusiformis</name>
    <name type="common">Polychaete worm</name>
    <dbReference type="NCBI Taxonomy" id="6347"/>
    <lineage>
        <taxon>Eukaryota</taxon>
        <taxon>Metazoa</taxon>
        <taxon>Spiralia</taxon>
        <taxon>Lophotrochozoa</taxon>
        <taxon>Annelida</taxon>
        <taxon>Polychaeta</taxon>
        <taxon>Sedentaria</taxon>
        <taxon>Canalipalpata</taxon>
        <taxon>Sabellida</taxon>
        <taxon>Oweniida</taxon>
        <taxon>Oweniidae</taxon>
        <taxon>Owenia</taxon>
    </lineage>
</organism>
<evidence type="ECO:0000313" key="11">
    <source>
        <dbReference type="Proteomes" id="UP000749559"/>
    </source>
</evidence>
<evidence type="ECO:0000256" key="9">
    <source>
        <dbReference type="SAM" id="MobiDB-lite"/>
    </source>
</evidence>
<evidence type="ECO:0000256" key="6">
    <source>
        <dbReference type="ARBA" id="ARBA00023055"/>
    </source>
</evidence>
<feature type="region of interest" description="Disordered" evidence="9">
    <location>
        <begin position="517"/>
        <end position="553"/>
    </location>
</feature>
<accession>A0A8J1U793</accession>
<keyword evidence="8" id="KW-0472">Membrane</keyword>
<feature type="region of interest" description="Disordered" evidence="9">
    <location>
        <begin position="103"/>
        <end position="149"/>
    </location>
</feature>
<dbReference type="OrthoDB" id="26740at2759"/>
<feature type="compositionally biased region" description="Basic and acidic residues" evidence="9">
    <location>
        <begin position="63"/>
        <end position="83"/>
    </location>
</feature>
<dbReference type="GO" id="GO:0005789">
    <property type="term" value="C:endoplasmic reticulum membrane"/>
    <property type="evidence" value="ECO:0007669"/>
    <property type="project" value="UniProtKB-SubCell"/>
</dbReference>
<dbReference type="GO" id="GO:0008289">
    <property type="term" value="F:lipid binding"/>
    <property type="evidence" value="ECO:0007669"/>
    <property type="project" value="UniProtKB-KW"/>
</dbReference>
<keyword evidence="11" id="KW-1185">Reference proteome</keyword>
<dbReference type="GO" id="GO:0006869">
    <property type="term" value="P:lipid transport"/>
    <property type="evidence" value="ECO:0007669"/>
    <property type="project" value="UniProtKB-KW"/>
</dbReference>
<feature type="compositionally biased region" description="Acidic residues" evidence="9">
    <location>
        <begin position="715"/>
        <end position="734"/>
    </location>
</feature>
<sequence length="892" mass="100913">MSKRGTPPRPPAPKISSDKKSSSLSSMTIRFNAAAYEDDVDDFNTETPGLIEIATAASESDDLIAKESKGSSPEKEEKSFFDGIKERITDAPLYSVITKKLEEISGDSSSSPEEEKTNSDQQKDFETAVKAPPISKAQSVDIDHPSIKGNIEKPLKKTRALSFESSGHDSFSSFTDVEKSFEIVDDFFATDTKESTLHKRSYSGDHISKFKTPVRTEISMSSLTSQESMEETGEVFYELDSGLKQDVPKPDIPKEIDVKKENTDLPQAVPIQKAIGVVICLFVYYIVPFPTFLSGAIFGAFLVWCAWCIHAWLNQASTPKEKYELPDLRTLPPLQVPEMKHAKNNDGKFKGWMNELSSYTMEDYHINQTNSVFVSIEGTALRLQRPRHNVPKRAMWDEEHYNPVFIHQRFYDLKNSKITLLPPGLVKKRIWSKKYPIVLTIPVVPSHQGTSVDSDENNDASRTDVTLYLFARTGREKELWYRRLEAASMSSPLPTCLPSLKQLSFMHTSHSDPRFNHATPYKHKRQGSTDSTTSVGSGGTEETLEVENKIPPAPEDPNKLLTEYLRYMSKVMPSDESKVLSEWKAQMLGCEPNMFCFNALIYRTFWDFLRDGYWQEKMKDKIIRKLDKIHLPFFIDKLLVTDINLGHEMPIIRRMSKPYIDEQGLWIDLDLAYSGGFQMTLETKVNLMKLKKQPGSVPEDDEVGTPLDKRSPITDSEEEDSAESSTDEEEEENTIEQPVDNTANNERTSKKLLRIVDKVTASKYFQQVTDNKYIKRAMESVSNTPLIMTVELKSLVGNLAINIPPPPSDRLWYGFRTNPRLWLSAKPKVGERQISVSHVTDWIEKKLATEFQRLVVMPNMDDLAIPLLVSGQPNVPPAVNNDASTPTESIAS</sequence>
<evidence type="ECO:0000256" key="4">
    <source>
        <dbReference type="ARBA" id="ARBA00022824"/>
    </source>
</evidence>
<dbReference type="PANTHER" id="PTHR13466:SF0">
    <property type="entry name" value="SMP-LTD DOMAIN-CONTAINING PROTEIN"/>
    <property type="match status" value="1"/>
</dbReference>
<reference evidence="10" key="1">
    <citation type="submission" date="2022-03" db="EMBL/GenBank/DDBJ databases">
        <authorList>
            <person name="Martin C."/>
        </authorList>
    </citation>
    <scope>NUCLEOTIDE SEQUENCE</scope>
</reference>
<protein>
    <submittedName>
        <fullName evidence="10">Uncharacterized protein</fullName>
    </submittedName>
</protein>
<dbReference type="PANTHER" id="PTHR13466">
    <property type="entry name" value="TEX2 PROTEIN-RELATED"/>
    <property type="match status" value="1"/>
</dbReference>
<feature type="region of interest" description="Disordered" evidence="9">
    <location>
        <begin position="1"/>
        <end position="24"/>
    </location>
</feature>
<proteinExistence type="predicted"/>
<feature type="compositionally biased region" description="Basic and acidic residues" evidence="9">
    <location>
        <begin position="113"/>
        <end position="127"/>
    </location>
</feature>
<dbReference type="CDD" id="cd21675">
    <property type="entry name" value="SMP_TEX2"/>
    <property type="match status" value="1"/>
</dbReference>
<dbReference type="PROSITE" id="PS51847">
    <property type="entry name" value="SMP"/>
    <property type="match status" value="1"/>
</dbReference>
<feature type="region of interest" description="Disordered" evidence="9">
    <location>
        <begin position="692"/>
        <end position="746"/>
    </location>
</feature>
<evidence type="ECO:0000313" key="10">
    <source>
        <dbReference type="EMBL" id="CAH1795034.1"/>
    </source>
</evidence>
<evidence type="ECO:0000256" key="2">
    <source>
        <dbReference type="ARBA" id="ARBA00022448"/>
    </source>
</evidence>
<dbReference type="AlphaFoldDB" id="A0A8J1U793"/>
<comment type="caution">
    <text evidence="10">The sequence shown here is derived from an EMBL/GenBank/DDBJ whole genome shotgun (WGS) entry which is preliminary data.</text>
</comment>
<evidence type="ECO:0000256" key="8">
    <source>
        <dbReference type="ARBA" id="ARBA00023136"/>
    </source>
</evidence>
<name>A0A8J1U793_OWEFU</name>